<proteinExistence type="inferred from homology"/>
<dbReference type="GO" id="GO:0004523">
    <property type="term" value="F:RNA-DNA hybrid ribonuclease activity"/>
    <property type="evidence" value="ECO:0007669"/>
    <property type="project" value="InterPro"/>
</dbReference>
<dbReference type="InterPro" id="IPR001352">
    <property type="entry name" value="RNase_HII/HIII"/>
</dbReference>
<dbReference type="GO" id="GO:0003723">
    <property type="term" value="F:RNA binding"/>
    <property type="evidence" value="ECO:0007669"/>
    <property type="project" value="InterPro"/>
</dbReference>
<gene>
    <name evidence="6" type="ORF">Poly41_64640</name>
</gene>
<dbReference type="InterPro" id="IPR036397">
    <property type="entry name" value="RNaseH_sf"/>
</dbReference>
<evidence type="ECO:0000256" key="2">
    <source>
        <dbReference type="ARBA" id="ARBA00004496"/>
    </source>
</evidence>
<evidence type="ECO:0000256" key="4">
    <source>
        <dbReference type="ARBA" id="ARBA00021407"/>
    </source>
</evidence>
<dbReference type="EMBL" id="SJPV01000019">
    <property type="protein sequence ID" value="TWU30995.1"/>
    <property type="molecule type" value="Genomic_DNA"/>
</dbReference>
<dbReference type="InterPro" id="IPR012337">
    <property type="entry name" value="RNaseH-like_sf"/>
</dbReference>
<reference evidence="6 7" key="1">
    <citation type="submission" date="2019-02" db="EMBL/GenBank/DDBJ databases">
        <title>Deep-cultivation of Planctomycetes and their phenomic and genomic characterization uncovers novel biology.</title>
        <authorList>
            <person name="Wiegand S."/>
            <person name="Jogler M."/>
            <person name="Boedeker C."/>
            <person name="Pinto D."/>
            <person name="Vollmers J."/>
            <person name="Rivas-Marin E."/>
            <person name="Kohn T."/>
            <person name="Peeters S.H."/>
            <person name="Heuer A."/>
            <person name="Rast P."/>
            <person name="Oberbeckmann S."/>
            <person name="Bunk B."/>
            <person name="Jeske O."/>
            <person name="Meyerdierks A."/>
            <person name="Storesund J.E."/>
            <person name="Kallscheuer N."/>
            <person name="Luecker S."/>
            <person name="Lage O.M."/>
            <person name="Pohl T."/>
            <person name="Merkel B.J."/>
            <person name="Hornburger P."/>
            <person name="Mueller R.-W."/>
            <person name="Bruemmer F."/>
            <person name="Labrenz M."/>
            <person name="Spormann A.M."/>
            <person name="Op Den Camp H."/>
            <person name="Overmann J."/>
            <person name="Amann R."/>
            <person name="Jetten M.S.M."/>
            <person name="Mascher T."/>
            <person name="Medema M.H."/>
            <person name="Devos D.P."/>
            <person name="Kaster A.-K."/>
            <person name="Ovreas L."/>
            <person name="Rohde M."/>
            <person name="Galperin M.Y."/>
            <person name="Jogler C."/>
        </authorList>
    </citation>
    <scope>NUCLEOTIDE SEQUENCE [LARGE SCALE GENOMIC DNA]</scope>
    <source>
        <strain evidence="6 7">Poly41</strain>
    </source>
</reference>
<dbReference type="PANTHER" id="PTHR10954">
    <property type="entry name" value="RIBONUCLEASE H2 SUBUNIT A"/>
    <property type="match status" value="1"/>
</dbReference>
<evidence type="ECO:0000313" key="7">
    <source>
        <dbReference type="Proteomes" id="UP000319143"/>
    </source>
</evidence>
<comment type="subcellular location">
    <subcellularLocation>
        <location evidence="2">Cytoplasm</location>
    </subcellularLocation>
</comment>
<comment type="caution">
    <text evidence="6">The sequence shown here is derived from an EMBL/GenBank/DDBJ whole genome shotgun (WGS) entry which is preliminary data.</text>
</comment>
<evidence type="ECO:0000256" key="3">
    <source>
        <dbReference type="ARBA" id="ARBA00008378"/>
    </source>
</evidence>
<comment type="function">
    <text evidence="1">Endonuclease that specifically degrades the RNA of RNA-DNA hybrids.</text>
</comment>
<comment type="similarity">
    <text evidence="3">Belongs to the RNase HII family. RnhC subfamily.</text>
</comment>
<dbReference type="Gene3D" id="3.30.420.10">
    <property type="entry name" value="Ribonuclease H-like superfamily/Ribonuclease H"/>
    <property type="match status" value="2"/>
</dbReference>
<keyword evidence="5" id="KW-0963">Cytoplasm</keyword>
<evidence type="ECO:0000313" key="6">
    <source>
        <dbReference type="EMBL" id="TWU30995.1"/>
    </source>
</evidence>
<dbReference type="GO" id="GO:0043137">
    <property type="term" value="P:DNA replication, removal of RNA primer"/>
    <property type="evidence" value="ECO:0007669"/>
    <property type="project" value="TreeGrafter"/>
</dbReference>
<dbReference type="RefSeq" id="WP_146531151.1">
    <property type="nucleotide sequence ID" value="NZ_SJPV01000019.1"/>
</dbReference>
<dbReference type="PANTHER" id="PTHR10954:SF23">
    <property type="entry name" value="RIBONUCLEASE"/>
    <property type="match status" value="1"/>
</dbReference>
<organism evidence="6 7">
    <name type="scientific">Novipirellula artificiosorum</name>
    <dbReference type="NCBI Taxonomy" id="2528016"/>
    <lineage>
        <taxon>Bacteria</taxon>
        <taxon>Pseudomonadati</taxon>
        <taxon>Planctomycetota</taxon>
        <taxon>Planctomycetia</taxon>
        <taxon>Pirellulales</taxon>
        <taxon>Pirellulaceae</taxon>
        <taxon>Novipirellula</taxon>
    </lineage>
</organism>
<dbReference type="Proteomes" id="UP000319143">
    <property type="component" value="Unassembled WGS sequence"/>
</dbReference>
<dbReference type="GO" id="GO:0006298">
    <property type="term" value="P:mismatch repair"/>
    <property type="evidence" value="ECO:0007669"/>
    <property type="project" value="TreeGrafter"/>
</dbReference>
<evidence type="ECO:0000256" key="1">
    <source>
        <dbReference type="ARBA" id="ARBA00004065"/>
    </source>
</evidence>
<keyword evidence="7" id="KW-1185">Reference proteome</keyword>
<dbReference type="AlphaFoldDB" id="A0A5C6D4K2"/>
<name>A0A5C6D4K2_9BACT</name>
<protein>
    <recommendedName>
        <fullName evidence="4">Ribonuclease HIII</fullName>
    </recommendedName>
</protein>
<sequence>MLLIAVDEAGYGPKLGPLVVAASVWRIPDALNRAECFEPLRKPVVVGNAKLVVDDSKKLFHTRNANSLASLQTVVEVCQHWCGLPQESFPRWLRRVASEDYHDLTETVWLQRITLSSTVESSDAARAIQIWKAAGADLIDLRCRIVTAKRFNSAIAAGQNKSDLLSRLSIGLVRSVLADFVNERKVDVFFDRHGGRRFYGGVLQHGFDDAVLSVEEETKQHSSYQLKWPDDLGSPGRTMRVHFTVKGDSFVPVALSSIHAKCLREVCMKSFNDYFCRHAVEGESLKPTAGYPVDADRFLGEAAGLIERLGIETTDLVRCR</sequence>
<accession>A0A5C6D4K2</accession>
<dbReference type="OrthoDB" id="5498373at2"/>
<evidence type="ECO:0000256" key="5">
    <source>
        <dbReference type="ARBA" id="ARBA00022490"/>
    </source>
</evidence>
<dbReference type="GO" id="GO:0005737">
    <property type="term" value="C:cytoplasm"/>
    <property type="evidence" value="ECO:0007669"/>
    <property type="project" value="UniProtKB-SubCell"/>
</dbReference>
<dbReference type="GO" id="GO:0032299">
    <property type="term" value="C:ribonuclease H2 complex"/>
    <property type="evidence" value="ECO:0007669"/>
    <property type="project" value="TreeGrafter"/>
</dbReference>
<dbReference type="SUPFAM" id="SSF53098">
    <property type="entry name" value="Ribonuclease H-like"/>
    <property type="match status" value="1"/>
</dbReference>